<protein>
    <recommendedName>
        <fullName evidence="9">Beta-xylanase</fullName>
        <ecNumber evidence="9">3.2.1.8</ecNumber>
    </recommendedName>
</protein>
<gene>
    <name evidence="11" type="ORF">GCM10011507_19850</name>
</gene>
<evidence type="ECO:0000256" key="1">
    <source>
        <dbReference type="ARBA" id="ARBA00000681"/>
    </source>
</evidence>
<proteinExistence type="inferred from homology"/>
<dbReference type="SUPFAM" id="SSF51445">
    <property type="entry name" value="(Trans)glycosidases"/>
    <property type="match status" value="1"/>
</dbReference>
<evidence type="ECO:0000256" key="7">
    <source>
        <dbReference type="ARBA" id="ARBA00023295"/>
    </source>
</evidence>
<reference evidence="11" key="1">
    <citation type="journal article" date="2014" name="Int. J. Syst. Evol. Microbiol.">
        <title>Complete genome sequence of Corynebacterium casei LMG S-19264T (=DSM 44701T), isolated from a smear-ripened cheese.</title>
        <authorList>
            <consortium name="US DOE Joint Genome Institute (JGI-PGF)"/>
            <person name="Walter F."/>
            <person name="Albersmeier A."/>
            <person name="Kalinowski J."/>
            <person name="Ruckert C."/>
        </authorList>
    </citation>
    <scope>NUCLEOTIDE SEQUENCE</scope>
    <source>
        <strain evidence="11">CGMCC 1.15447</strain>
    </source>
</reference>
<dbReference type="GO" id="GO:0031176">
    <property type="term" value="F:endo-1,4-beta-xylanase activity"/>
    <property type="evidence" value="ECO:0007669"/>
    <property type="project" value="UniProtKB-EC"/>
</dbReference>
<dbReference type="PANTHER" id="PTHR31490:SF88">
    <property type="entry name" value="BETA-XYLANASE"/>
    <property type="match status" value="1"/>
</dbReference>
<dbReference type="EMBL" id="BMJB01000001">
    <property type="protein sequence ID" value="GGA68369.1"/>
    <property type="molecule type" value="Genomic_DNA"/>
</dbReference>
<evidence type="ECO:0000259" key="10">
    <source>
        <dbReference type="PROSITE" id="PS51760"/>
    </source>
</evidence>
<dbReference type="PROSITE" id="PS51318">
    <property type="entry name" value="TAT"/>
    <property type="match status" value="1"/>
</dbReference>
<evidence type="ECO:0000256" key="6">
    <source>
        <dbReference type="ARBA" id="ARBA00023277"/>
    </source>
</evidence>
<evidence type="ECO:0000313" key="11">
    <source>
        <dbReference type="EMBL" id="GGA68369.1"/>
    </source>
</evidence>
<dbReference type="PRINTS" id="PR00134">
    <property type="entry name" value="GLHYDRLASE10"/>
</dbReference>
<evidence type="ECO:0000256" key="9">
    <source>
        <dbReference type="RuleBase" id="RU361174"/>
    </source>
</evidence>
<dbReference type="SMART" id="SM00633">
    <property type="entry name" value="Glyco_10"/>
    <property type="match status" value="1"/>
</dbReference>
<keyword evidence="6 9" id="KW-0119">Carbohydrate metabolism</keyword>
<feature type="domain" description="GH10" evidence="10">
    <location>
        <begin position="42"/>
        <end position="378"/>
    </location>
</feature>
<dbReference type="InterPro" id="IPR006311">
    <property type="entry name" value="TAT_signal"/>
</dbReference>
<dbReference type="GO" id="GO:0045493">
    <property type="term" value="P:xylan catabolic process"/>
    <property type="evidence" value="ECO:0007669"/>
    <property type="project" value="UniProtKB-KW"/>
</dbReference>
<accession>A0A916RUT7</accession>
<dbReference type="EC" id="3.2.1.8" evidence="9"/>
<dbReference type="RefSeq" id="WP_188759145.1">
    <property type="nucleotide sequence ID" value="NZ_BMJB01000001.1"/>
</dbReference>
<dbReference type="Gene3D" id="3.20.20.80">
    <property type="entry name" value="Glycosidases"/>
    <property type="match status" value="1"/>
</dbReference>
<keyword evidence="4" id="KW-0732">Signal</keyword>
<keyword evidence="3" id="KW-0858">Xylan degradation</keyword>
<dbReference type="Pfam" id="PF00331">
    <property type="entry name" value="Glyco_hydro_10"/>
    <property type="match status" value="1"/>
</dbReference>
<keyword evidence="7 9" id="KW-0326">Glycosidase</keyword>
<comment type="similarity">
    <text evidence="2 9">Belongs to the glycosyl hydrolase 10 (cellulase F) family.</text>
</comment>
<reference evidence="11" key="2">
    <citation type="submission" date="2020-09" db="EMBL/GenBank/DDBJ databases">
        <authorList>
            <person name="Sun Q."/>
            <person name="Zhou Y."/>
        </authorList>
    </citation>
    <scope>NUCLEOTIDE SEQUENCE</scope>
    <source>
        <strain evidence="11">CGMCC 1.15447</strain>
    </source>
</reference>
<organism evidence="11 12">
    <name type="scientific">Edaphobacter acidisoli</name>
    <dbReference type="NCBI Taxonomy" id="2040573"/>
    <lineage>
        <taxon>Bacteria</taxon>
        <taxon>Pseudomonadati</taxon>
        <taxon>Acidobacteriota</taxon>
        <taxon>Terriglobia</taxon>
        <taxon>Terriglobales</taxon>
        <taxon>Acidobacteriaceae</taxon>
        <taxon>Edaphobacter</taxon>
    </lineage>
</organism>
<evidence type="ECO:0000256" key="8">
    <source>
        <dbReference type="ARBA" id="ARBA00023326"/>
    </source>
</evidence>
<sequence length="385" mass="42515">MTQAPRELTRREWLKHAAVLAAASSVPGLLAETGDTSDGDEITGAGSLKAHAAARGLLTGCAVNAGLFRSDPAFRKLIAQQYSIVVPENCMKFGYLQPAPNSYNFTDADALVAFAEAHGIKVRGHNFVWHEALPKWFNTTVNKDNARKFLVDHINTVAGRYKGKIHSWDVVNEAIWIKDGRADGLRSSSPWFEMLGSDYLDLAYRTARETDPHALLTYNDYGIEYDTDEEQKKRDAVLGLLRRFKAAGTPIDALGIQSHIHAGGTETYGKGLRRLIDDAGGMGLQVFITEMDVKDDGVASDDIAVRDKTVAEVYGNYLDTVLRGPEVKAVLTWGVTDKNTWLNGGTKFRPLHPARAQRPLPFDADYKPTPAFFAMRKSFDEARAR</sequence>
<keyword evidence="5 9" id="KW-0378">Hydrolase</keyword>
<keyword evidence="12" id="KW-1185">Reference proteome</keyword>
<dbReference type="InterPro" id="IPR017853">
    <property type="entry name" value="GH"/>
</dbReference>
<evidence type="ECO:0000313" key="12">
    <source>
        <dbReference type="Proteomes" id="UP000648801"/>
    </source>
</evidence>
<comment type="caution">
    <text evidence="11">The sequence shown here is derived from an EMBL/GenBank/DDBJ whole genome shotgun (WGS) entry which is preliminary data.</text>
</comment>
<comment type="catalytic activity">
    <reaction evidence="1 9">
        <text>Endohydrolysis of (1-&gt;4)-beta-D-xylosidic linkages in xylans.</text>
        <dbReference type="EC" id="3.2.1.8"/>
    </reaction>
</comment>
<evidence type="ECO:0000256" key="2">
    <source>
        <dbReference type="ARBA" id="ARBA00007495"/>
    </source>
</evidence>
<dbReference type="InterPro" id="IPR001000">
    <property type="entry name" value="GH10_dom"/>
</dbReference>
<evidence type="ECO:0000256" key="5">
    <source>
        <dbReference type="ARBA" id="ARBA00022801"/>
    </source>
</evidence>
<dbReference type="PANTHER" id="PTHR31490">
    <property type="entry name" value="GLYCOSYL HYDROLASE"/>
    <property type="match status" value="1"/>
</dbReference>
<evidence type="ECO:0000256" key="3">
    <source>
        <dbReference type="ARBA" id="ARBA00022651"/>
    </source>
</evidence>
<dbReference type="Proteomes" id="UP000648801">
    <property type="component" value="Unassembled WGS sequence"/>
</dbReference>
<dbReference type="InterPro" id="IPR044846">
    <property type="entry name" value="GH10"/>
</dbReference>
<dbReference type="PROSITE" id="PS51760">
    <property type="entry name" value="GH10_2"/>
    <property type="match status" value="1"/>
</dbReference>
<evidence type="ECO:0000256" key="4">
    <source>
        <dbReference type="ARBA" id="ARBA00022729"/>
    </source>
</evidence>
<keyword evidence="8 9" id="KW-0624">Polysaccharide degradation</keyword>
<dbReference type="AlphaFoldDB" id="A0A916RUT7"/>
<name>A0A916RUT7_9BACT</name>